<dbReference type="EMBL" id="JH598031">
    <property type="status" value="NOT_ANNOTATED_CDS"/>
    <property type="molecule type" value="Genomic_DNA"/>
</dbReference>
<dbReference type="InParanoid" id="M4B9K5"/>
<dbReference type="AlphaFoldDB" id="M4B9K5"/>
<name>M4B9K5_HYAAE</name>
<dbReference type="HOGENOM" id="CLU_2532290_0_0_1"/>
<evidence type="ECO:0000313" key="1">
    <source>
        <dbReference type="EnsemblProtists" id="HpaP802965"/>
    </source>
</evidence>
<evidence type="ECO:0000313" key="2">
    <source>
        <dbReference type="Proteomes" id="UP000011713"/>
    </source>
</evidence>
<dbReference type="EnsemblProtists" id="HpaT802965">
    <property type="protein sequence ID" value="HpaP802965"/>
    <property type="gene ID" value="HpaG802965"/>
</dbReference>
<dbReference type="VEuPathDB" id="FungiDB:HpaG802965"/>
<proteinExistence type="predicted"/>
<reference evidence="2" key="1">
    <citation type="journal article" date="2010" name="Science">
        <title>Signatures of adaptation to obligate biotrophy in the Hyaloperonospora arabidopsidis genome.</title>
        <authorList>
            <person name="Baxter L."/>
            <person name="Tripathy S."/>
            <person name="Ishaque N."/>
            <person name="Boot N."/>
            <person name="Cabral A."/>
            <person name="Kemen E."/>
            <person name="Thines M."/>
            <person name="Ah-Fong A."/>
            <person name="Anderson R."/>
            <person name="Badejoko W."/>
            <person name="Bittner-Eddy P."/>
            <person name="Boore J.L."/>
            <person name="Chibucos M.C."/>
            <person name="Coates M."/>
            <person name="Dehal P."/>
            <person name="Delehaunty K."/>
            <person name="Dong S."/>
            <person name="Downton P."/>
            <person name="Dumas B."/>
            <person name="Fabro G."/>
            <person name="Fronick C."/>
            <person name="Fuerstenberg S.I."/>
            <person name="Fulton L."/>
            <person name="Gaulin E."/>
            <person name="Govers F."/>
            <person name="Hughes L."/>
            <person name="Humphray S."/>
            <person name="Jiang R.H."/>
            <person name="Judelson H."/>
            <person name="Kamoun S."/>
            <person name="Kyung K."/>
            <person name="Meijer H."/>
            <person name="Minx P."/>
            <person name="Morris P."/>
            <person name="Nelson J."/>
            <person name="Phuntumart V."/>
            <person name="Qutob D."/>
            <person name="Rehmany A."/>
            <person name="Rougon-Cardoso A."/>
            <person name="Ryden P."/>
            <person name="Torto-Alalibo T."/>
            <person name="Studholme D."/>
            <person name="Wang Y."/>
            <person name="Win J."/>
            <person name="Wood J."/>
            <person name="Clifton S.W."/>
            <person name="Rogers J."/>
            <person name="Van den Ackerveken G."/>
            <person name="Jones J.D."/>
            <person name="McDowell J.M."/>
            <person name="Beynon J."/>
            <person name="Tyler B.M."/>
        </authorList>
    </citation>
    <scope>NUCLEOTIDE SEQUENCE [LARGE SCALE GENOMIC DNA]</scope>
    <source>
        <strain evidence="2">Emoy2</strain>
    </source>
</reference>
<reference evidence="1" key="2">
    <citation type="submission" date="2015-06" db="UniProtKB">
        <authorList>
            <consortium name="EnsemblProtists"/>
        </authorList>
    </citation>
    <scope>IDENTIFICATION</scope>
    <source>
        <strain evidence="1">Emoy2</strain>
    </source>
</reference>
<sequence>MLSSRRSLRQRCANTGDIISIITNRVSLCNGAPVSFTVTVHWTQSKVVSRDFTYTRREEEGATREKGKSRTVFSIVNLLSINPI</sequence>
<dbReference type="Proteomes" id="UP000011713">
    <property type="component" value="Unassembled WGS sequence"/>
</dbReference>
<keyword evidence="2" id="KW-1185">Reference proteome</keyword>
<protein>
    <submittedName>
        <fullName evidence="1">Uncharacterized protein</fullName>
    </submittedName>
</protein>
<accession>M4B9K5</accession>
<organism evidence="1 2">
    <name type="scientific">Hyaloperonospora arabidopsidis (strain Emoy2)</name>
    <name type="common">Downy mildew agent</name>
    <name type="synonym">Peronospora arabidopsidis</name>
    <dbReference type="NCBI Taxonomy" id="559515"/>
    <lineage>
        <taxon>Eukaryota</taxon>
        <taxon>Sar</taxon>
        <taxon>Stramenopiles</taxon>
        <taxon>Oomycota</taxon>
        <taxon>Peronosporomycetes</taxon>
        <taxon>Peronosporales</taxon>
        <taxon>Peronosporaceae</taxon>
        <taxon>Hyaloperonospora</taxon>
    </lineage>
</organism>